<proteinExistence type="predicted"/>
<accession>A0A3Q7EUI5</accession>
<dbReference type="EnsemblPlants" id="Solyc01g014534.1.1">
    <property type="protein sequence ID" value="Solyc01g014534.1.1"/>
    <property type="gene ID" value="Solyc01g014534.1"/>
</dbReference>
<dbReference type="InParanoid" id="A0A3Q7EUI5"/>
<evidence type="ECO:0008006" key="5">
    <source>
        <dbReference type="Google" id="ProtNLM"/>
    </source>
</evidence>
<evidence type="ECO:0000313" key="4">
    <source>
        <dbReference type="Proteomes" id="UP000004994"/>
    </source>
</evidence>
<keyword evidence="2" id="KW-0812">Transmembrane</keyword>
<dbReference type="GO" id="GO:0005634">
    <property type="term" value="C:nucleus"/>
    <property type="evidence" value="ECO:0000318"/>
    <property type="project" value="GO_Central"/>
</dbReference>
<feature type="region of interest" description="Disordered" evidence="1">
    <location>
        <begin position="73"/>
        <end position="101"/>
    </location>
</feature>
<dbReference type="Proteomes" id="UP000004994">
    <property type="component" value="Chromosome 1"/>
</dbReference>
<feature type="transmembrane region" description="Helical" evidence="2">
    <location>
        <begin position="182"/>
        <end position="204"/>
    </location>
</feature>
<keyword evidence="4" id="KW-1185">Reference proteome</keyword>
<dbReference type="AlphaFoldDB" id="A0A3Q7EUI5"/>
<sequence>MGPRNPRHKKQNSTLVGTFETAEGVALSSAMTSKEELQVKDGAVKPSTIDVVEKSNNQVGKISQVFPRLVCIHMPDHDTRDSPSDEEEKDEEEKYGNHHREWKDQVQLKEEVQREERFKFDARRYGENEASGQQRFEIQERELGFEAALAYDKATIEIRGANGLTNILKPPLKKNNPIKMNFLLLIELMLLISLFYGSFGYLSVVTASRETVTLLL</sequence>
<dbReference type="Gramene" id="Solyc01g014534.1.1">
    <property type="protein sequence ID" value="Solyc01g014534.1.1"/>
    <property type="gene ID" value="Solyc01g014534.1"/>
</dbReference>
<name>A0A3Q7EUI5_SOLLC</name>
<feature type="compositionally biased region" description="Basic and acidic residues" evidence="1">
    <location>
        <begin position="74"/>
        <end position="83"/>
    </location>
</feature>
<reference evidence="3" key="2">
    <citation type="submission" date="2019-01" db="UniProtKB">
        <authorList>
            <consortium name="EnsemblPlants"/>
        </authorList>
    </citation>
    <scope>IDENTIFICATION</scope>
    <source>
        <strain evidence="3">cv. Heinz 1706</strain>
    </source>
</reference>
<dbReference type="GO" id="GO:0000976">
    <property type="term" value="F:transcription cis-regulatory region binding"/>
    <property type="evidence" value="ECO:0000318"/>
    <property type="project" value="GO_Central"/>
</dbReference>
<dbReference type="GO" id="GO:0003700">
    <property type="term" value="F:DNA-binding transcription factor activity"/>
    <property type="evidence" value="ECO:0000318"/>
    <property type="project" value="GO_Central"/>
</dbReference>
<keyword evidence="2" id="KW-0472">Membrane</keyword>
<evidence type="ECO:0000313" key="3">
    <source>
        <dbReference type="EnsemblPlants" id="Solyc01g014534.1.1"/>
    </source>
</evidence>
<feature type="compositionally biased region" description="Basic and acidic residues" evidence="1">
    <location>
        <begin position="92"/>
        <end position="101"/>
    </location>
</feature>
<organism evidence="3">
    <name type="scientific">Solanum lycopersicum</name>
    <name type="common">Tomato</name>
    <name type="synonym">Lycopersicon esculentum</name>
    <dbReference type="NCBI Taxonomy" id="4081"/>
    <lineage>
        <taxon>Eukaryota</taxon>
        <taxon>Viridiplantae</taxon>
        <taxon>Streptophyta</taxon>
        <taxon>Embryophyta</taxon>
        <taxon>Tracheophyta</taxon>
        <taxon>Spermatophyta</taxon>
        <taxon>Magnoliopsida</taxon>
        <taxon>eudicotyledons</taxon>
        <taxon>Gunneridae</taxon>
        <taxon>Pentapetalae</taxon>
        <taxon>asterids</taxon>
        <taxon>lamiids</taxon>
        <taxon>Solanales</taxon>
        <taxon>Solanaceae</taxon>
        <taxon>Solanoideae</taxon>
        <taxon>Solaneae</taxon>
        <taxon>Solanum</taxon>
        <taxon>Solanum subgen. Lycopersicon</taxon>
    </lineage>
</organism>
<protein>
    <recommendedName>
        <fullName evidence="5">AP2/ERF domain-containing protein</fullName>
    </recommendedName>
</protein>
<reference evidence="3" key="1">
    <citation type="journal article" date="2012" name="Nature">
        <title>The tomato genome sequence provides insights into fleshy fruit evolution.</title>
        <authorList>
            <consortium name="Tomato Genome Consortium"/>
        </authorList>
    </citation>
    <scope>NUCLEOTIDE SEQUENCE [LARGE SCALE GENOMIC DNA]</scope>
    <source>
        <strain evidence="3">cv. Heinz 1706</strain>
    </source>
</reference>
<evidence type="ECO:0000256" key="1">
    <source>
        <dbReference type="SAM" id="MobiDB-lite"/>
    </source>
</evidence>
<evidence type="ECO:0000256" key="2">
    <source>
        <dbReference type="SAM" id="Phobius"/>
    </source>
</evidence>
<keyword evidence="2" id="KW-1133">Transmembrane helix</keyword>